<proteinExistence type="predicted"/>
<dbReference type="Proteomes" id="UP001163823">
    <property type="component" value="Chromosome 4"/>
</dbReference>
<sequence length="98" mass="11484">MTEWYIMLCNALSCLDYVQSEMWLVYETNISLDDSHAVDTEEYNNTLKGTSLLVGYFPCHACNDDPDFLIKIIENSDVLCFIRRDILMMLIPFRPRHV</sequence>
<protein>
    <submittedName>
        <fullName evidence="1">Uncharacterized protein</fullName>
    </submittedName>
</protein>
<gene>
    <name evidence="1" type="ORF">O6P43_009606</name>
</gene>
<dbReference type="KEGG" id="qsa:O6P43_009606"/>
<dbReference type="EMBL" id="JARAOO010000004">
    <property type="protein sequence ID" value="KAJ7971597.1"/>
    <property type="molecule type" value="Genomic_DNA"/>
</dbReference>
<reference evidence="1" key="1">
    <citation type="journal article" date="2023" name="Science">
        <title>Elucidation of the pathway for biosynthesis of saponin adjuvants from the soapbark tree.</title>
        <authorList>
            <person name="Reed J."/>
            <person name="Orme A."/>
            <person name="El-Demerdash A."/>
            <person name="Owen C."/>
            <person name="Martin L.B.B."/>
            <person name="Misra R.C."/>
            <person name="Kikuchi S."/>
            <person name="Rejzek M."/>
            <person name="Martin A.C."/>
            <person name="Harkess A."/>
            <person name="Leebens-Mack J."/>
            <person name="Louveau T."/>
            <person name="Stephenson M.J."/>
            <person name="Osbourn A."/>
        </authorList>
    </citation>
    <scope>NUCLEOTIDE SEQUENCE</scope>
    <source>
        <strain evidence="1">S10</strain>
    </source>
</reference>
<dbReference type="AlphaFoldDB" id="A0AAD7PYP6"/>
<organism evidence="1 2">
    <name type="scientific">Quillaja saponaria</name>
    <name type="common">Soap bark tree</name>
    <dbReference type="NCBI Taxonomy" id="32244"/>
    <lineage>
        <taxon>Eukaryota</taxon>
        <taxon>Viridiplantae</taxon>
        <taxon>Streptophyta</taxon>
        <taxon>Embryophyta</taxon>
        <taxon>Tracheophyta</taxon>
        <taxon>Spermatophyta</taxon>
        <taxon>Magnoliopsida</taxon>
        <taxon>eudicotyledons</taxon>
        <taxon>Gunneridae</taxon>
        <taxon>Pentapetalae</taxon>
        <taxon>rosids</taxon>
        <taxon>fabids</taxon>
        <taxon>Fabales</taxon>
        <taxon>Quillajaceae</taxon>
        <taxon>Quillaja</taxon>
    </lineage>
</organism>
<name>A0AAD7PYP6_QUISA</name>
<comment type="caution">
    <text evidence="1">The sequence shown here is derived from an EMBL/GenBank/DDBJ whole genome shotgun (WGS) entry which is preliminary data.</text>
</comment>
<keyword evidence="2" id="KW-1185">Reference proteome</keyword>
<evidence type="ECO:0000313" key="2">
    <source>
        <dbReference type="Proteomes" id="UP001163823"/>
    </source>
</evidence>
<evidence type="ECO:0000313" key="1">
    <source>
        <dbReference type="EMBL" id="KAJ7971597.1"/>
    </source>
</evidence>
<accession>A0AAD7PYP6</accession>